<reference evidence="4 5" key="1">
    <citation type="submission" date="2018-06" db="EMBL/GenBank/DDBJ databases">
        <title>Spirosoma sp. HMF3257 Genome sequencing and assembly.</title>
        <authorList>
            <person name="Kang H."/>
            <person name="Cha I."/>
            <person name="Kim H."/>
            <person name="Kang J."/>
            <person name="Joh K."/>
        </authorList>
    </citation>
    <scope>NUCLEOTIDE SEQUENCE [LARGE SCALE GENOMIC DNA]</scope>
    <source>
        <strain evidence="4 5">HMF3257</strain>
    </source>
</reference>
<dbReference type="RefSeq" id="WP_111350825.1">
    <property type="nucleotide sequence ID" value="NZ_QLII01000002.1"/>
</dbReference>
<keyword evidence="2" id="KW-1133">Transmembrane helix</keyword>
<feature type="transmembrane region" description="Helical" evidence="2">
    <location>
        <begin position="101"/>
        <end position="123"/>
    </location>
</feature>
<dbReference type="InterPro" id="IPR050955">
    <property type="entry name" value="Plant_Biomass_Hydrol_Est"/>
</dbReference>
<feature type="transmembrane region" description="Helical" evidence="2">
    <location>
        <begin position="9"/>
        <end position="30"/>
    </location>
</feature>
<keyword evidence="1" id="KW-0732">Signal</keyword>
<dbReference type="PANTHER" id="PTHR43037">
    <property type="entry name" value="UNNAMED PRODUCT-RELATED"/>
    <property type="match status" value="1"/>
</dbReference>
<name>A0A327NKM4_9BACT</name>
<dbReference type="Gene3D" id="3.40.50.1820">
    <property type="entry name" value="alpha/beta hydrolase"/>
    <property type="match status" value="1"/>
</dbReference>
<evidence type="ECO:0000256" key="1">
    <source>
        <dbReference type="ARBA" id="ARBA00022729"/>
    </source>
</evidence>
<dbReference type="InterPro" id="IPR001375">
    <property type="entry name" value="Peptidase_S9_cat"/>
</dbReference>
<dbReference type="OrthoDB" id="9764953at2"/>
<evidence type="ECO:0000259" key="3">
    <source>
        <dbReference type="Pfam" id="PF00326"/>
    </source>
</evidence>
<dbReference type="GO" id="GO:0006508">
    <property type="term" value="P:proteolysis"/>
    <property type="evidence" value="ECO:0007669"/>
    <property type="project" value="InterPro"/>
</dbReference>
<protein>
    <recommendedName>
        <fullName evidence="3">Peptidase S9 prolyl oligopeptidase catalytic domain-containing protein</fullName>
    </recommendedName>
</protein>
<feature type="transmembrane region" description="Helical" evidence="2">
    <location>
        <begin position="42"/>
        <end position="62"/>
    </location>
</feature>
<keyword evidence="2" id="KW-0472">Membrane</keyword>
<sequence length="473" mass="52159">MTKTLSQSALFFLGLALAMGLFQSLLYWIVGADLVTQSSFANYFLASNLTALVATALLLRLYYIQQFRVAFLTGLFAFFTTLLRVVLLYCILFPLTRAFQGYYPFVLVLDLAANLLAASSLMLSPAGRNGWLKAAGVSSFLVASSALALLIVSIQLYSGRPTPTLEKWQLGLSFMASLQPLFFVGYLWQHPPAPSQPSDSNLSSWQTNLIDAARLIGIAAFLFLGVSLFGEGIRASYPQPEAIKQARIFEARTFTNRRGDQLSYRLLRPEGYDSTQRYPLVVSLHGGAGYGTDNIRQLASWEIQRLTEPVNRRKYPAFILAPQCSRGSSWGGLPHLVPRDTIVFDLLNALKREFSIDPNRLYVAGHSLGGYGTWSFIGTRPGVFAAALPLSGAGDPSLAKNMVNIAIWAFHGETDRNVPVEGCRTVIQAIRQAGGHPRYTEFAGVGHYLNPSLDATPGLLEWLFAQRREIQQE</sequence>
<keyword evidence="5" id="KW-1185">Reference proteome</keyword>
<keyword evidence="2" id="KW-0812">Transmembrane</keyword>
<dbReference type="Pfam" id="PF00326">
    <property type="entry name" value="Peptidase_S9"/>
    <property type="match status" value="1"/>
</dbReference>
<dbReference type="InterPro" id="IPR029058">
    <property type="entry name" value="AB_hydrolase_fold"/>
</dbReference>
<evidence type="ECO:0000313" key="5">
    <source>
        <dbReference type="Proteomes" id="UP000249016"/>
    </source>
</evidence>
<evidence type="ECO:0000313" key="4">
    <source>
        <dbReference type="EMBL" id="RAI73078.1"/>
    </source>
</evidence>
<feature type="transmembrane region" description="Helical" evidence="2">
    <location>
        <begin position="135"/>
        <end position="156"/>
    </location>
</feature>
<proteinExistence type="predicted"/>
<dbReference type="PANTHER" id="PTHR43037:SF1">
    <property type="entry name" value="BLL1128 PROTEIN"/>
    <property type="match status" value="1"/>
</dbReference>
<dbReference type="SUPFAM" id="SSF53474">
    <property type="entry name" value="alpha/beta-Hydrolases"/>
    <property type="match status" value="1"/>
</dbReference>
<feature type="transmembrane region" description="Helical" evidence="2">
    <location>
        <begin position="69"/>
        <end position="95"/>
    </location>
</feature>
<feature type="domain" description="Peptidase S9 prolyl oligopeptidase catalytic" evidence="3">
    <location>
        <begin position="347"/>
        <end position="395"/>
    </location>
</feature>
<dbReference type="EMBL" id="QLII01000002">
    <property type="protein sequence ID" value="RAI73078.1"/>
    <property type="molecule type" value="Genomic_DNA"/>
</dbReference>
<dbReference type="AlphaFoldDB" id="A0A327NKM4"/>
<gene>
    <name evidence="4" type="ORF">HMF3257_37385</name>
</gene>
<comment type="caution">
    <text evidence="4">The sequence shown here is derived from an EMBL/GenBank/DDBJ whole genome shotgun (WGS) entry which is preliminary data.</text>
</comment>
<organism evidence="4 5">
    <name type="scientific">Spirosoma telluris</name>
    <dbReference type="NCBI Taxonomy" id="2183553"/>
    <lineage>
        <taxon>Bacteria</taxon>
        <taxon>Pseudomonadati</taxon>
        <taxon>Bacteroidota</taxon>
        <taxon>Cytophagia</taxon>
        <taxon>Cytophagales</taxon>
        <taxon>Cytophagaceae</taxon>
        <taxon>Spirosoma</taxon>
    </lineage>
</organism>
<dbReference type="GO" id="GO:0008236">
    <property type="term" value="F:serine-type peptidase activity"/>
    <property type="evidence" value="ECO:0007669"/>
    <property type="project" value="InterPro"/>
</dbReference>
<dbReference type="Proteomes" id="UP000249016">
    <property type="component" value="Unassembled WGS sequence"/>
</dbReference>
<accession>A0A327NKM4</accession>
<evidence type="ECO:0000256" key="2">
    <source>
        <dbReference type="SAM" id="Phobius"/>
    </source>
</evidence>